<feature type="region of interest" description="Disordered" evidence="1">
    <location>
        <begin position="1"/>
        <end position="31"/>
    </location>
</feature>
<sequence length="596" mass="66868">MENAWSVASLEEEPSNGFGTGKMAAGRDRSPGPDRVCFTTFLLNVHRRSPSQTSILGLARGAPVLHYAVSCTNNSGGPPSTPLSVTAMAESSHTCPNCRTAFDASMPPLQPTLVSNDILETNNPPLESQIPFLRDFISSGRARMAILNAKTAFLQSELDKLRLESDALDVEICKHQGGLSPLRRMPTEILSLIFTFTLPPHPRAESAPWTISAVCSRWRAIVISQPCFWSFIQLDYHSEFSPITSFRLETQLRRSGELPLKIEILMDNIPFRSWESFKLRILCEHAERWEKISIEGSAELCEHLGYYIPDRLPLLRELTIELEFDDDGPDVSLDMFSDAPQLQQVVANKKNWFYPIAMVLPWSQMLRYGGSNTWDGHLHSLHNATNLVDCSLEISGSSFLPSTPIVLPHLLRLSLSHAEFLGSLATPALLELYCDYAPAVLPFLNRQTCKLRKLVMWECSTPADDADLTRIVDLVPTITNLAFPFRLPVSFARDFCSRLDMAPALECFSSSLDIPNDYPSGEDYAVFQDQFMQAIESRWQNGRLKSFKVAGRTFAPGILDRVKLLQSQGMEIVTFLQWYSVLSDVIPPELYIESED</sequence>
<proteinExistence type="predicted"/>
<dbReference type="EMBL" id="JACAZI010000003">
    <property type="protein sequence ID" value="KAF7365084.1"/>
    <property type="molecule type" value="Genomic_DNA"/>
</dbReference>
<organism evidence="2 3">
    <name type="scientific">Mycena venus</name>
    <dbReference type="NCBI Taxonomy" id="2733690"/>
    <lineage>
        <taxon>Eukaryota</taxon>
        <taxon>Fungi</taxon>
        <taxon>Dikarya</taxon>
        <taxon>Basidiomycota</taxon>
        <taxon>Agaricomycotina</taxon>
        <taxon>Agaricomycetes</taxon>
        <taxon>Agaricomycetidae</taxon>
        <taxon>Agaricales</taxon>
        <taxon>Marasmiineae</taxon>
        <taxon>Mycenaceae</taxon>
        <taxon>Mycena</taxon>
    </lineage>
</organism>
<keyword evidence="3" id="KW-1185">Reference proteome</keyword>
<evidence type="ECO:0000313" key="3">
    <source>
        <dbReference type="Proteomes" id="UP000620124"/>
    </source>
</evidence>
<evidence type="ECO:0000256" key="1">
    <source>
        <dbReference type="SAM" id="MobiDB-lite"/>
    </source>
</evidence>
<protein>
    <submittedName>
        <fullName evidence="2">F-box domain-containing protein</fullName>
    </submittedName>
</protein>
<dbReference type="Proteomes" id="UP000620124">
    <property type="component" value="Unassembled WGS sequence"/>
</dbReference>
<gene>
    <name evidence="2" type="ORF">MVEN_00379600</name>
</gene>
<accession>A0A8H6YTU1</accession>
<evidence type="ECO:0000313" key="2">
    <source>
        <dbReference type="EMBL" id="KAF7365084.1"/>
    </source>
</evidence>
<reference evidence="2" key="1">
    <citation type="submission" date="2020-05" db="EMBL/GenBank/DDBJ databases">
        <title>Mycena genomes resolve the evolution of fungal bioluminescence.</title>
        <authorList>
            <person name="Tsai I.J."/>
        </authorList>
    </citation>
    <scope>NUCLEOTIDE SEQUENCE</scope>
    <source>
        <strain evidence="2">CCC161011</strain>
    </source>
</reference>
<dbReference type="OrthoDB" id="3365698at2759"/>
<name>A0A8H6YTU1_9AGAR</name>
<dbReference type="AlphaFoldDB" id="A0A8H6YTU1"/>
<comment type="caution">
    <text evidence="2">The sequence shown here is derived from an EMBL/GenBank/DDBJ whole genome shotgun (WGS) entry which is preliminary data.</text>
</comment>